<evidence type="ECO:0000259" key="2">
    <source>
        <dbReference type="PROSITE" id="PS51782"/>
    </source>
</evidence>
<evidence type="ECO:0000256" key="1">
    <source>
        <dbReference type="SAM" id="MobiDB-lite"/>
    </source>
</evidence>
<dbReference type="InterPro" id="IPR036779">
    <property type="entry name" value="LysM_dom_sf"/>
</dbReference>
<dbReference type="SUPFAM" id="SSF54106">
    <property type="entry name" value="LysM domain"/>
    <property type="match status" value="1"/>
</dbReference>
<sequence length="223" mass="25725">MYRFYLANMLLPVTPSKLSVKTKNMNKTVTLINEGEVNIIKTKGLREFSFELLLPFDRYSFTTMNRPKKQKSYLDKLNRLKINKKPFQFVVKRPKGFKTNIKVTLEDLSITEDAKEGRDIKVSVTLKEYRHYGTKKVVFVQPTSTVGEQPKQEEKKEEAKVAENRDSSTAQKPKTHIVKRGDTLWGLAKRYYGNGSLYPKIVSANPKIKNPNLIIDGWELVIP</sequence>
<dbReference type="PROSITE" id="PS51782">
    <property type="entry name" value="LYSM"/>
    <property type="match status" value="1"/>
</dbReference>
<evidence type="ECO:0000313" key="4">
    <source>
        <dbReference type="Proteomes" id="UP000070394"/>
    </source>
</evidence>
<dbReference type="InterPro" id="IPR052196">
    <property type="entry name" value="Bact_Kbp"/>
</dbReference>
<comment type="caution">
    <text evidence="3">The sequence shown here is derived from an EMBL/GenBank/DDBJ whole genome shotgun (WGS) entry which is preliminary data.</text>
</comment>
<dbReference type="Pfam" id="PF01476">
    <property type="entry name" value="LysM"/>
    <property type="match status" value="1"/>
</dbReference>
<dbReference type="Gene3D" id="3.10.350.10">
    <property type="entry name" value="LysM domain"/>
    <property type="match status" value="1"/>
</dbReference>
<keyword evidence="4" id="KW-1185">Reference proteome</keyword>
<name>A0A133ZGA2_9FIRM</name>
<dbReference type="InterPro" id="IPR018392">
    <property type="entry name" value="LysM"/>
</dbReference>
<feature type="domain" description="LysM" evidence="2">
    <location>
        <begin position="174"/>
        <end position="222"/>
    </location>
</feature>
<dbReference type="PANTHER" id="PTHR34700:SF4">
    <property type="entry name" value="PHAGE-LIKE ELEMENT PBSX PROTEIN XKDP"/>
    <property type="match status" value="1"/>
</dbReference>
<dbReference type="AlphaFoldDB" id="A0A133ZGA2"/>
<feature type="region of interest" description="Disordered" evidence="1">
    <location>
        <begin position="146"/>
        <end position="175"/>
    </location>
</feature>
<dbReference type="EMBL" id="LSDA01000126">
    <property type="protein sequence ID" value="KXB54478.1"/>
    <property type="molecule type" value="Genomic_DNA"/>
</dbReference>
<reference evidence="4" key="1">
    <citation type="submission" date="2016-01" db="EMBL/GenBank/DDBJ databases">
        <authorList>
            <person name="Mitreva M."/>
            <person name="Pepin K.H."/>
            <person name="Mihindukulasuriya K.A."/>
            <person name="Fulton R."/>
            <person name="Fronick C."/>
            <person name="O'Laughlin M."/>
            <person name="Miner T."/>
            <person name="Herter B."/>
            <person name="Rosa B.A."/>
            <person name="Cordes M."/>
            <person name="Tomlinson C."/>
            <person name="Wollam A."/>
            <person name="Palsikar V.B."/>
            <person name="Mardis E.R."/>
            <person name="Wilson R.K."/>
        </authorList>
    </citation>
    <scope>NUCLEOTIDE SEQUENCE [LARGE SCALE GENOMIC DNA]</scope>
    <source>
        <strain evidence="4">DNF00896</strain>
    </source>
</reference>
<dbReference type="CDD" id="cd00118">
    <property type="entry name" value="LysM"/>
    <property type="match status" value="1"/>
</dbReference>
<organism evidence="3 4">
    <name type="scientific">Lachnoanaerobaculum saburreum</name>
    <dbReference type="NCBI Taxonomy" id="467210"/>
    <lineage>
        <taxon>Bacteria</taxon>
        <taxon>Bacillati</taxon>
        <taxon>Bacillota</taxon>
        <taxon>Clostridia</taxon>
        <taxon>Lachnospirales</taxon>
        <taxon>Lachnospiraceae</taxon>
        <taxon>Lachnoanaerobaculum</taxon>
    </lineage>
</organism>
<dbReference type="PATRIC" id="fig|467210.3.peg.2308"/>
<dbReference type="PANTHER" id="PTHR34700">
    <property type="entry name" value="POTASSIUM BINDING PROTEIN KBP"/>
    <property type="match status" value="1"/>
</dbReference>
<feature type="compositionally biased region" description="Basic and acidic residues" evidence="1">
    <location>
        <begin position="150"/>
        <end position="166"/>
    </location>
</feature>
<evidence type="ECO:0000313" key="3">
    <source>
        <dbReference type="EMBL" id="KXB54478.1"/>
    </source>
</evidence>
<gene>
    <name evidence="3" type="ORF">HMPREF1866_02330</name>
</gene>
<proteinExistence type="predicted"/>
<dbReference type="STRING" id="467210.HMPREF1866_02330"/>
<accession>A0A133ZGA2</accession>
<dbReference type="Pfam" id="PF21821">
    <property type="entry name" value="Dit_like"/>
    <property type="match status" value="1"/>
</dbReference>
<dbReference type="OrthoDB" id="9815473at2"/>
<dbReference type="Proteomes" id="UP000070394">
    <property type="component" value="Unassembled WGS sequence"/>
</dbReference>
<dbReference type="InterPro" id="IPR048494">
    <property type="entry name" value="Dit-like_N"/>
</dbReference>
<dbReference type="RefSeq" id="WP_060931925.1">
    <property type="nucleotide sequence ID" value="NZ_KQ959842.1"/>
</dbReference>
<protein>
    <submittedName>
        <fullName evidence="3">LysM domain protein</fullName>
    </submittedName>
</protein>
<dbReference type="SMART" id="SM00257">
    <property type="entry name" value="LysM"/>
    <property type="match status" value="1"/>
</dbReference>